<dbReference type="EMBL" id="GGFL01009998">
    <property type="protein sequence ID" value="MBW74176.1"/>
    <property type="molecule type" value="Transcribed_RNA"/>
</dbReference>
<sequence>MSWLIWPSLAWQSIQPATPTCDPVRPTTPRPSVWRYRRADRTMRSRSCSDRFAPTAGSPSAAVYWH</sequence>
<accession>A0A2M4D9E3</accession>
<feature type="signal peptide" evidence="2">
    <location>
        <begin position="1"/>
        <end position="16"/>
    </location>
</feature>
<feature type="chain" id="PRO_5014792195" evidence="2">
    <location>
        <begin position="17"/>
        <end position="66"/>
    </location>
</feature>
<dbReference type="AlphaFoldDB" id="A0A2M4D9E3"/>
<feature type="region of interest" description="Disordered" evidence="1">
    <location>
        <begin position="47"/>
        <end position="66"/>
    </location>
</feature>
<evidence type="ECO:0000256" key="1">
    <source>
        <dbReference type="SAM" id="MobiDB-lite"/>
    </source>
</evidence>
<evidence type="ECO:0000256" key="2">
    <source>
        <dbReference type="SAM" id="SignalP"/>
    </source>
</evidence>
<protein>
    <submittedName>
        <fullName evidence="3">Putative secreted protein</fullName>
    </submittedName>
</protein>
<organism evidence="3">
    <name type="scientific">Anopheles darlingi</name>
    <name type="common">Mosquito</name>
    <dbReference type="NCBI Taxonomy" id="43151"/>
    <lineage>
        <taxon>Eukaryota</taxon>
        <taxon>Metazoa</taxon>
        <taxon>Ecdysozoa</taxon>
        <taxon>Arthropoda</taxon>
        <taxon>Hexapoda</taxon>
        <taxon>Insecta</taxon>
        <taxon>Pterygota</taxon>
        <taxon>Neoptera</taxon>
        <taxon>Endopterygota</taxon>
        <taxon>Diptera</taxon>
        <taxon>Nematocera</taxon>
        <taxon>Culicoidea</taxon>
        <taxon>Culicidae</taxon>
        <taxon>Anophelinae</taxon>
        <taxon>Anopheles</taxon>
    </lineage>
</organism>
<name>A0A2M4D9E3_ANODA</name>
<proteinExistence type="predicted"/>
<reference evidence="3" key="1">
    <citation type="submission" date="2018-01" db="EMBL/GenBank/DDBJ databases">
        <title>An insight into the sialome of Amazonian anophelines.</title>
        <authorList>
            <person name="Ribeiro J.M."/>
            <person name="Scarpassa V."/>
            <person name="Calvo E."/>
        </authorList>
    </citation>
    <scope>NUCLEOTIDE SEQUENCE</scope>
</reference>
<evidence type="ECO:0000313" key="3">
    <source>
        <dbReference type="EMBL" id="MBW74176.1"/>
    </source>
</evidence>
<keyword evidence="2" id="KW-0732">Signal</keyword>